<keyword evidence="6 7" id="KW-0472">Membrane</keyword>
<feature type="transmembrane region" description="Helical" evidence="7">
    <location>
        <begin position="16"/>
        <end position="37"/>
    </location>
</feature>
<dbReference type="InterPro" id="IPR020846">
    <property type="entry name" value="MFS_dom"/>
</dbReference>
<comment type="caution">
    <text evidence="9">The sequence shown here is derived from an EMBL/GenBank/DDBJ whole genome shotgun (WGS) entry which is preliminary data.</text>
</comment>
<dbReference type="InterPro" id="IPR005829">
    <property type="entry name" value="Sugar_transporter_CS"/>
</dbReference>
<feature type="transmembrane region" description="Helical" evidence="7">
    <location>
        <begin position="169"/>
        <end position="187"/>
    </location>
</feature>
<comment type="subcellular location">
    <subcellularLocation>
        <location evidence="1">Cell membrane</location>
        <topology evidence="1">Multi-pass membrane protein</topology>
    </subcellularLocation>
</comment>
<keyword evidence="4 7" id="KW-0812">Transmembrane</keyword>
<reference evidence="9 10" key="1">
    <citation type="submission" date="2024-09" db="EMBL/GenBank/DDBJ databases">
        <authorList>
            <person name="Sun Q."/>
            <person name="Mori K."/>
        </authorList>
    </citation>
    <scope>NUCLEOTIDE SEQUENCE [LARGE SCALE GENOMIC DNA]</scope>
    <source>
        <strain evidence="9 10">CCM 7759</strain>
    </source>
</reference>
<dbReference type="Gene3D" id="1.20.1250.20">
    <property type="entry name" value="MFS general substrate transporter like domains"/>
    <property type="match status" value="1"/>
</dbReference>
<organism evidence="9 10">
    <name type="scientific">Paenibacillus chartarius</name>
    <dbReference type="NCBI Taxonomy" id="747481"/>
    <lineage>
        <taxon>Bacteria</taxon>
        <taxon>Bacillati</taxon>
        <taxon>Bacillota</taxon>
        <taxon>Bacilli</taxon>
        <taxon>Bacillales</taxon>
        <taxon>Paenibacillaceae</taxon>
        <taxon>Paenibacillus</taxon>
    </lineage>
</organism>
<evidence type="ECO:0000256" key="1">
    <source>
        <dbReference type="ARBA" id="ARBA00004651"/>
    </source>
</evidence>
<keyword evidence="10" id="KW-1185">Reference proteome</keyword>
<dbReference type="Pfam" id="PF07690">
    <property type="entry name" value="MFS_1"/>
    <property type="match status" value="1"/>
</dbReference>
<dbReference type="RefSeq" id="WP_377472641.1">
    <property type="nucleotide sequence ID" value="NZ_JBHLWN010000085.1"/>
</dbReference>
<name>A0ABV6DRD0_9BACL</name>
<dbReference type="InterPro" id="IPR036259">
    <property type="entry name" value="MFS_trans_sf"/>
</dbReference>
<dbReference type="PROSITE" id="PS50850">
    <property type="entry name" value="MFS"/>
    <property type="match status" value="1"/>
</dbReference>
<dbReference type="Pfam" id="PF05977">
    <property type="entry name" value="MFS_3"/>
    <property type="match status" value="1"/>
</dbReference>
<keyword evidence="5 7" id="KW-1133">Transmembrane helix</keyword>
<evidence type="ECO:0000313" key="9">
    <source>
        <dbReference type="EMBL" id="MFC0215195.1"/>
    </source>
</evidence>
<keyword evidence="2" id="KW-0813">Transport</keyword>
<feature type="transmembrane region" description="Helical" evidence="7">
    <location>
        <begin position="393"/>
        <end position="413"/>
    </location>
</feature>
<feature type="transmembrane region" description="Helical" evidence="7">
    <location>
        <begin position="82"/>
        <end position="100"/>
    </location>
</feature>
<gene>
    <name evidence="9" type="ORF">ACFFK0_22645</name>
</gene>
<dbReference type="InterPro" id="IPR010290">
    <property type="entry name" value="TM_effector"/>
</dbReference>
<feature type="transmembrane region" description="Helical" evidence="7">
    <location>
        <begin position="273"/>
        <end position="293"/>
    </location>
</feature>
<evidence type="ECO:0000256" key="6">
    <source>
        <dbReference type="ARBA" id="ARBA00023136"/>
    </source>
</evidence>
<evidence type="ECO:0000256" key="2">
    <source>
        <dbReference type="ARBA" id="ARBA00022448"/>
    </source>
</evidence>
<feature type="transmembrane region" description="Helical" evidence="7">
    <location>
        <begin position="140"/>
        <end position="163"/>
    </location>
</feature>
<dbReference type="CDD" id="cd17329">
    <property type="entry name" value="MFS_MdtH_MDR_like"/>
    <property type="match status" value="1"/>
</dbReference>
<evidence type="ECO:0000259" key="8">
    <source>
        <dbReference type="PROSITE" id="PS50850"/>
    </source>
</evidence>
<dbReference type="PANTHER" id="PTHR43414">
    <property type="entry name" value="MULTIDRUG RESISTANCE PROTEIN MDTG"/>
    <property type="match status" value="1"/>
</dbReference>
<dbReference type="SUPFAM" id="SSF103473">
    <property type="entry name" value="MFS general substrate transporter"/>
    <property type="match status" value="1"/>
</dbReference>
<protein>
    <submittedName>
        <fullName evidence="9">MDR family MFS transporter</fullName>
    </submittedName>
</protein>
<sequence length="439" mass="47656">MLHKMSGVYRTCDTAIWIRVVGTALTSVTNFMLRPFLVLYLHERMDGSILLPMMIVGLPPLCGMLMSIYGGTLSDKYGRKPVMLASLWIQAVCMLGYLLADEVWQYALVASCIGLGNAMFMPAANAQVADVVPLQNRAKVFALLHTALNVGAAAGPLLGLLMFAWRPELVFVICAASTLLYSVLVWLKVPETRPPGGTGEAGDGDLKEGADGSGKRVSAERLPWIRGVVQGWQEHRALYLITLCALVLNMLYAQVETTLPLHLQKNHPDNYQAMFAAMLTFNGLAVIVLQMWIASRSEHLPSCAVIGAAYLLYALVALGYGFAPWFWLLLVVEFVFTIGEMLQGPHIQKVISTMAPADKRGWYFSIFSLNWQLARAVGPVLGGLLMNAVGGEAMFSLLGLLIAGAGFGMVAVVRKATSVHVKLTSVHARKDTVSVTVEG</sequence>
<evidence type="ECO:0000256" key="3">
    <source>
        <dbReference type="ARBA" id="ARBA00022475"/>
    </source>
</evidence>
<dbReference type="EMBL" id="JBHLWN010000085">
    <property type="protein sequence ID" value="MFC0215195.1"/>
    <property type="molecule type" value="Genomic_DNA"/>
</dbReference>
<feature type="transmembrane region" description="Helical" evidence="7">
    <location>
        <begin position="49"/>
        <end position="70"/>
    </location>
</feature>
<evidence type="ECO:0000313" key="10">
    <source>
        <dbReference type="Proteomes" id="UP001589776"/>
    </source>
</evidence>
<dbReference type="Proteomes" id="UP001589776">
    <property type="component" value="Unassembled WGS sequence"/>
</dbReference>
<feature type="transmembrane region" description="Helical" evidence="7">
    <location>
        <begin position="300"/>
        <end position="319"/>
    </location>
</feature>
<dbReference type="InterPro" id="IPR011701">
    <property type="entry name" value="MFS"/>
</dbReference>
<evidence type="ECO:0000256" key="7">
    <source>
        <dbReference type="SAM" id="Phobius"/>
    </source>
</evidence>
<feature type="domain" description="Major facilitator superfamily (MFS) profile" evidence="8">
    <location>
        <begin position="15"/>
        <end position="417"/>
    </location>
</feature>
<accession>A0ABV6DRD0</accession>
<evidence type="ECO:0000256" key="4">
    <source>
        <dbReference type="ARBA" id="ARBA00022692"/>
    </source>
</evidence>
<feature type="transmembrane region" description="Helical" evidence="7">
    <location>
        <begin position="236"/>
        <end position="253"/>
    </location>
</feature>
<evidence type="ECO:0000256" key="5">
    <source>
        <dbReference type="ARBA" id="ARBA00022989"/>
    </source>
</evidence>
<dbReference type="PROSITE" id="PS00216">
    <property type="entry name" value="SUGAR_TRANSPORT_1"/>
    <property type="match status" value="1"/>
</dbReference>
<feature type="transmembrane region" description="Helical" evidence="7">
    <location>
        <begin position="106"/>
        <end position="128"/>
    </location>
</feature>
<dbReference type="PANTHER" id="PTHR43414:SF1">
    <property type="entry name" value="PEPTIDE PERMEASE"/>
    <property type="match status" value="1"/>
</dbReference>
<keyword evidence="3" id="KW-1003">Cell membrane</keyword>
<proteinExistence type="predicted"/>